<dbReference type="InterPro" id="IPR036388">
    <property type="entry name" value="WH-like_DNA-bd_sf"/>
</dbReference>
<dbReference type="RefSeq" id="WP_048116026.1">
    <property type="nucleotide sequence ID" value="NZ_CP011070.1"/>
</dbReference>
<proteinExistence type="predicted"/>
<dbReference type="STRING" id="1580092.NADRNF5_1011"/>
<dbReference type="Gene3D" id="1.10.10.10">
    <property type="entry name" value="Winged helix-like DNA-binding domain superfamily/Winged helix DNA-binding domain"/>
    <property type="match status" value="1"/>
</dbReference>
<keyword evidence="2" id="KW-1185">Reference proteome</keyword>
<dbReference type="SUPFAM" id="SSF46785">
    <property type="entry name" value="Winged helix' DNA-binding domain"/>
    <property type="match status" value="1"/>
</dbReference>
<dbReference type="HOGENOM" id="CLU_124803_5_2_2"/>
<dbReference type="KEGG" id="nin:NADRNF5_1011"/>
<dbReference type="AlphaFoldDB" id="A0A0D5C2R2"/>
<evidence type="ECO:0000313" key="2">
    <source>
        <dbReference type="Proteomes" id="UP000032408"/>
    </source>
</evidence>
<evidence type="ECO:0008006" key="3">
    <source>
        <dbReference type="Google" id="ProtNLM"/>
    </source>
</evidence>
<accession>A0A0D5C2R2</accession>
<organism evidence="1 2">
    <name type="scientific">Nitrosopumilus adriaticus</name>
    <dbReference type="NCBI Taxonomy" id="1580092"/>
    <lineage>
        <taxon>Archaea</taxon>
        <taxon>Nitrososphaerota</taxon>
        <taxon>Nitrososphaeria</taxon>
        <taxon>Nitrosopumilales</taxon>
        <taxon>Nitrosopumilaceae</taxon>
        <taxon>Nitrosopumilus</taxon>
    </lineage>
</organism>
<dbReference type="Proteomes" id="UP000032408">
    <property type="component" value="Chromosome"/>
</dbReference>
<protein>
    <recommendedName>
        <fullName evidence="3">Transcriptional regulator</fullName>
    </recommendedName>
</protein>
<gene>
    <name evidence="1" type="ORF">NADRNF5_1011</name>
</gene>
<sequence>MQILNQLKIEEPERKEVFLEILSDKYCRLILESIMNSSKSAIEISREQKIPLSTVYRRIQQLHDSHMVRTSGVITEEGKRLFLYKSKIKEVNTRFYDGKITVDVVFNTN</sequence>
<reference evidence="2" key="1">
    <citation type="submission" date="2015-03" db="EMBL/GenBank/DDBJ databases">
        <title>Characterization of two novel Thaumarchaeota isolated from the Northern Adriatic Sea.</title>
        <authorList>
            <person name="Bayer B."/>
            <person name="Vojvoda J."/>
            <person name="Offre P."/>
            <person name="Srivastava A."/>
            <person name="Elisabeth N."/>
            <person name="Garcia J.A.L."/>
            <person name="Schleper C."/>
            <person name="Herndl G.J."/>
        </authorList>
    </citation>
    <scope>NUCLEOTIDE SEQUENCE [LARGE SCALE GENOMIC DNA]</scope>
    <source>
        <strain evidence="2">NF5</strain>
    </source>
</reference>
<dbReference type="OrthoDB" id="10985at2157"/>
<dbReference type="EMBL" id="CP011070">
    <property type="protein sequence ID" value="AJW70702.1"/>
    <property type="molecule type" value="Genomic_DNA"/>
</dbReference>
<evidence type="ECO:0000313" key="1">
    <source>
        <dbReference type="EMBL" id="AJW70702.1"/>
    </source>
</evidence>
<dbReference type="GeneID" id="24820228"/>
<reference evidence="1 2" key="2">
    <citation type="journal article" date="2016" name="ISME J.">
        <title>Physiological and genomic characterization of two novel marine thaumarchaeal strains indicates niche differentiation.</title>
        <authorList>
            <person name="Bayer B."/>
            <person name="Vojvoda J."/>
            <person name="Offre P."/>
            <person name="Alves R.J."/>
            <person name="Elisabeth N.H."/>
            <person name="Garcia J.A."/>
            <person name="Volland J.M."/>
            <person name="Srivastava A."/>
            <person name="Schleper C."/>
            <person name="Herndl G.J."/>
        </authorList>
    </citation>
    <scope>NUCLEOTIDE SEQUENCE [LARGE SCALE GENOMIC DNA]</scope>
    <source>
        <strain evidence="1 2">NF5</strain>
    </source>
</reference>
<name>A0A0D5C2R2_9ARCH</name>
<dbReference type="InterPro" id="IPR036390">
    <property type="entry name" value="WH_DNA-bd_sf"/>
</dbReference>